<organism evidence="2 3">
    <name type="scientific">Nonomuraea diastatica</name>
    <dbReference type="NCBI Taxonomy" id="1848329"/>
    <lineage>
        <taxon>Bacteria</taxon>
        <taxon>Bacillati</taxon>
        <taxon>Actinomycetota</taxon>
        <taxon>Actinomycetes</taxon>
        <taxon>Streptosporangiales</taxon>
        <taxon>Streptosporangiaceae</taxon>
        <taxon>Nonomuraea</taxon>
    </lineage>
</organism>
<reference evidence="2 3" key="1">
    <citation type="submission" date="2019-03" db="EMBL/GenBank/DDBJ databases">
        <title>Draft genome sequences of novel Actinobacteria.</title>
        <authorList>
            <person name="Sahin N."/>
            <person name="Ay H."/>
            <person name="Saygin H."/>
        </authorList>
    </citation>
    <scope>NUCLEOTIDE SEQUENCE [LARGE SCALE GENOMIC DNA]</scope>
    <source>
        <strain evidence="2 3">KC712</strain>
    </source>
</reference>
<keyword evidence="3" id="KW-1185">Reference proteome</keyword>
<evidence type="ECO:0000313" key="2">
    <source>
        <dbReference type="EMBL" id="TDD18146.1"/>
    </source>
</evidence>
<evidence type="ECO:0000313" key="3">
    <source>
        <dbReference type="Proteomes" id="UP000294543"/>
    </source>
</evidence>
<dbReference type="AlphaFoldDB" id="A0A4V2YE67"/>
<feature type="transmembrane region" description="Helical" evidence="1">
    <location>
        <begin position="167"/>
        <end position="188"/>
    </location>
</feature>
<protein>
    <submittedName>
        <fullName evidence="2">Uncharacterized protein</fullName>
    </submittedName>
</protein>
<feature type="transmembrane region" description="Helical" evidence="1">
    <location>
        <begin position="426"/>
        <end position="447"/>
    </location>
</feature>
<proteinExistence type="predicted"/>
<feature type="transmembrane region" description="Helical" evidence="1">
    <location>
        <begin position="231"/>
        <end position="254"/>
    </location>
</feature>
<dbReference type="RefSeq" id="WP_132512160.1">
    <property type="nucleotide sequence ID" value="NZ_SMKP01000075.1"/>
</dbReference>
<keyword evidence="1" id="KW-1133">Transmembrane helix</keyword>
<feature type="transmembrane region" description="Helical" evidence="1">
    <location>
        <begin position="292"/>
        <end position="314"/>
    </location>
</feature>
<comment type="caution">
    <text evidence="2">The sequence shown here is derived from an EMBL/GenBank/DDBJ whole genome shotgun (WGS) entry which is preliminary data.</text>
</comment>
<sequence>MTAAALLGSVSVFCASIVGLDLAVVSMEPPRNLHEISLASALKSLVTVVPILKALLFAPSSPSSVPLFVNALFCGAGASLMAVAAVMVRRGMPLGSLLAALVGGCQLGFSLFGALTLFPRAVDEGAPWYVWSTTVLFGLAAVSYVLGLWAIPPHGGSGAAGASTRRILVASALCFATTVAVICAYYLVAEPLLNAYASEPPLPVVVSVAAVAAGLAAIARTAARRGGSKGVLIAGGLIALPGLLLLELLSGIVTAMPGPALLLGLCSVVLLLMGLVRLVAEPAGTRADGSAPAALIVSSAWAGPVITLFGVVAVGEARRVAHEEARLKGDELAGDPVLGDMFLDDAASGVRGYALLFAAAVVGLTVLARRVRIRGGTPQTQAAVFIWGLVYVLFLVIAATLTPFVLGDGDEPVHEVVVEGPVWYVPAIRTVLACSAAAFVAACVLLVRRPPGAPGDLPQSSPRGVPYTFGSK</sequence>
<gene>
    <name evidence="2" type="ORF">E1294_25250</name>
</gene>
<name>A0A4V2YE67_9ACTN</name>
<feature type="transmembrane region" description="Helical" evidence="1">
    <location>
        <begin position="200"/>
        <end position="219"/>
    </location>
</feature>
<feature type="transmembrane region" description="Helical" evidence="1">
    <location>
        <begin position="95"/>
        <end position="116"/>
    </location>
</feature>
<keyword evidence="1" id="KW-0812">Transmembrane</keyword>
<feature type="transmembrane region" description="Helical" evidence="1">
    <location>
        <begin position="383"/>
        <end position="406"/>
    </location>
</feature>
<feature type="transmembrane region" description="Helical" evidence="1">
    <location>
        <begin position="67"/>
        <end position="88"/>
    </location>
</feature>
<keyword evidence="1" id="KW-0472">Membrane</keyword>
<dbReference type="EMBL" id="SMKP01000075">
    <property type="protein sequence ID" value="TDD18146.1"/>
    <property type="molecule type" value="Genomic_DNA"/>
</dbReference>
<feature type="transmembrane region" description="Helical" evidence="1">
    <location>
        <begin position="260"/>
        <end position="280"/>
    </location>
</feature>
<accession>A0A4V2YE67</accession>
<feature type="transmembrane region" description="Helical" evidence="1">
    <location>
        <begin position="128"/>
        <end position="151"/>
    </location>
</feature>
<feature type="transmembrane region" description="Helical" evidence="1">
    <location>
        <begin position="350"/>
        <end position="371"/>
    </location>
</feature>
<dbReference type="Proteomes" id="UP000294543">
    <property type="component" value="Unassembled WGS sequence"/>
</dbReference>
<dbReference type="OrthoDB" id="10014917at2"/>
<evidence type="ECO:0000256" key="1">
    <source>
        <dbReference type="SAM" id="Phobius"/>
    </source>
</evidence>